<reference evidence="2 3" key="1">
    <citation type="submission" date="2023-10" db="EMBL/GenBank/DDBJ databases">
        <authorList>
            <person name="Botero Cardona J."/>
        </authorList>
    </citation>
    <scope>NUCLEOTIDE SEQUENCE [LARGE SCALE GENOMIC DNA]</scope>
    <source>
        <strain evidence="2 3">R-54839</strain>
    </source>
</reference>
<keyword evidence="1" id="KW-0812">Transmembrane</keyword>
<comment type="caution">
    <text evidence="2">The sequence shown here is derived from an EMBL/GenBank/DDBJ whole genome shotgun (WGS) entry which is preliminary data.</text>
</comment>
<proteinExistence type="predicted"/>
<organism evidence="2 3">
    <name type="scientific">Fructobacillus fructosus</name>
    <dbReference type="NCBI Taxonomy" id="1631"/>
    <lineage>
        <taxon>Bacteria</taxon>
        <taxon>Bacillati</taxon>
        <taxon>Bacillota</taxon>
        <taxon>Bacilli</taxon>
        <taxon>Lactobacillales</taxon>
        <taxon>Lactobacillaceae</taxon>
        <taxon>Fructobacillus</taxon>
    </lineage>
</organism>
<name>A0ABN9YRD6_9LACO</name>
<dbReference type="EMBL" id="CAUZLR010000002">
    <property type="protein sequence ID" value="CAK1233262.1"/>
    <property type="molecule type" value="Genomic_DNA"/>
</dbReference>
<keyword evidence="1" id="KW-1133">Transmembrane helix</keyword>
<accession>A0ABN9YRD6</accession>
<evidence type="ECO:0000256" key="1">
    <source>
        <dbReference type="SAM" id="Phobius"/>
    </source>
</evidence>
<dbReference type="Proteomes" id="UP001314261">
    <property type="component" value="Unassembled WGS sequence"/>
</dbReference>
<gene>
    <name evidence="2" type="ORF">R54839_PPFHFPJH_00542</name>
</gene>
<keyword evidence="3" id="KW-1185">Reference proteome</keyword>
<sequence length="136" mass="16022">MPLNLQQIFNFVISYILPIVLLIIIGIILIIFILQVIQLLIAKLFDLFRNPNKFLRLNFTTQDSTHETKIVYIKRSSKNRLAQLQNSYVPGKTLENGITNKIVIKNEPMHYTKLSQRMLHWNTLIFKVTLETKRQQ</sequence>
<evidence type="ECO:0000313" key="3">
    <source>
        <dbReference type="Proteomes" id="UP001314261"/>
    </source>
</evidence>
<feature type="transmembrane region" description="Helical" evidence="1">
    <location>
        <begin position="12"/>
        <end position="41"/>
    </location>
</feature>
<protein>
    <submittedName>
        <fullName evidence="2">Uncharacterized protein</fullName>
    </submittedName>
</protein>
<keyword evidence="1" id="KW-0472">Membrane</keyword>
<evidence type="ECO:0000313" key="2">
    <source>
        <dbReference type="EMBL" id="CAK1233262.1"/>
    </source>
</evidence>